<protein>
    <recommendedName>
        <fullName evidence="4">TldD/PmbA family protein</fullName>
    </recommendedName>
</protein>
<proteinExistence type="predicted"/>
<dbReference type="Gene3D" id="3.30.2290.10">
    <property type="entry name" value="PmbA/TldD superfamily"/>
    <property type="match status" value="1"/>
</dbReference>
<dbReference type="InterPro" id="IPR036059">
    <property type="entry name" value="TldD/PmbA_sf"/>
</dbReference>
<organism evidence="3">
    <name type="scientific">marine metagenome</name>
    <dbReference type="NCBI Taxonomy" id="408172"/>
    <lineage>
        <taxon>unclassified sequences</taxon>
        <taxon>metagenomes</taxon>
        <taxon>ecological metagenomes</taxon>
    </lineage>
</organism>
<dbReference type="EMBL" id="UINC01004887">
    <property type="protein sequence ID" value="SVA17570.1"/>
    <property type="molecule type" value="Genomic_DNA"/>
</dbReference>
<dbReference type="GO" id="GO:0008237">
    <property type="term" value="F:metallopeptidase activity"/>
    <property type="evidence" value="ECO:0007669"/>
    <property type="project" value="InterPro"/>
</dbReference>
<dbReference type="InterPro" id="IPR047657">
    <property type="entry name" value="PmbA"/>
</dbReference>
<dbReference type="PANTHER" id="PTHR43421">
    <property type="entry name" value="METALLOPROTEASE PMBA"/>
    <property type="match status" value="1"/>
</dbReference>
<dbReference type="Pfam" id="PF01523">
    <property type="entry name" value="PmbA_TldD_1st"/>
    <property type="match status" value="1"/>
</dbReference>
<accession>A0A381TNC8</accession>
<dbReference type="InterPro" id="IPR035068">
    <property type="entry name" value="TldD/PmbA_N"/>
</dbReference>
<evidence type="ECO:0008006" key="4">
    <source>
        <dbReference type="Google" id="ProtNLM"/>
    </source>
</evidence>
<dbReference type="GO" id="GO:0006508">
    <property type="term" value="P:proteolysis"/>
    <property type="evidence" value="ECO:0007669"/>
    <property type="project" value="InterPro"/>
</dbReference>
<dbReference type="GO" id="GO:0005829">
    <property type="term" value="C:cytosol"/>
    <property type="evidence" value="ECO:0007669"/>
    <property type="project" value="TreeGrafter"/>
</dbReference>
<dbReference type="AlphaFoldDB" id="A0A381TNC8"/>
<evidence type="ECO:0000313" key="3">
    <source>
        <dbReference type="EMBL" id="SVA17570.1"/>
    </source>
</evidence>
<evidence type="ECO:0000259" key="1">
    <source>
        <dbReference type="Pfam" id="PF01523"/>
    </source>
</evidence>
<dbReference type="Pfam" id="PF19289">
    <property type="entry name" value="PmbA_TldD_3rd"/>
    <property type="match status" value="1"/>
</dbReference>
<dbReference type="SUPFAM" id="SSF111283">
    <property type="entry name" value="Putative modulator of DNA gyrase, PmbA/TldD"/>
    <property type="match status" value="1"/>
</dbReference>
<dbReference type="PANTHER" id="PTHR43421:SF1">
    <property type="entry name" value="METALLOPROTEASE PMBA"/>
    <property type="match status" value="1"/>
</dbReference>
<reference evidence="3" key="1">
    <citation type="submission" date="2018-05" db="EMBL/GenBank/DDBJ databases">
        <authorList>
            <person name="Lanie J.A."/>
            <person name="Ng W.-L."/>
            <person name="Kazmierczak K.M."/>
            <person name="Andrzejewski T.M."/>
            <person name="Davidsen T.M."/>
            <person name="Wayne K.J."/>
            <person name="Tettelin H."/>
            <person name="Glass J.I."/>
            <person name="Rusch D."/>
            <person name="Podicherti R."/>
            <person name="Tsui H.-C.T."/>
            <person name="Winkler M.E."/>
        </authorList>
    </citation>
    <scope>NUCLEOTIDE SEQUENCE</scope>
</reference>
<gene>
    <name evidence="3" type="ORF">METZ01_LOCUS70424</name>
</gene>
<evidence type="ECO:0000259" key="2">
    <source>
        <dbReference type="Pfam" id="PF19289"/>
    </source>
</evidence>
<feature type="domain" description="Metalloprotease TldD/E C-terminal" evidence="2">
    <location>
        <begin position="216"/>
        <end position="436"/>
    </location>
</feature>
<sequence length="440" mass="47592">MSESLLTAATSKFDQAEVYRVQSQSHPVLFESNKLKEIMRRDTSGVALRVIDDGRIGFTSTTDTGREMELLDRAGSLAPFGSEAFFSFPVPTEYPTVDVFDPVVLQVSQRSMVDTGERLIERLLDEWPDLLCDARLGWATGRGRIMNSAGIDASYEQTSSYCSLGVQLIRGTDMLNIWTGYSSNHLLSEDDLDRLLQTVRRSLRWSKNIVQATPNTGDMPVIFTPRGFAATFLHPLLSGFNGKNVANESSPLCERWGEKIVDERISVYDNPLIGGASGGRPFDDEGVASRRIALIENGVASTPLLDLQTAGQLGTSSTGAAGRGLATTPSPTSSVIDIKVGDTHFEDMIAGVKEGLIVEELLGAGQGNELGGDFRANVSLGYKIENGEIVGRVKDTMVSGNVYNVLSQVEYISDSAEWIFGSMRSPAIQCLGVEVATKAG</sequence>
<feature type="domain" description="Metalloprotease TldD/E N-terminal" evidence="1">
    <location>
        <begin position="16"/>
        <end position="72"/>
    </location>
</feature>
<dbReference type="InterPro" id="IPR002510">
    <property type="entry name" value="Metalloprtase-TldD/E_N"/>
</dbReference>
<name>A0A381TNC8_9ZZZZ</name>
<dbReference type="InterPro" id="IPR045569">
    <property type="entry name" value="Metalloprtase-TldD/E_C"/>
</dbReference>